<evidence type="ECO:0000313" key="4">
    <source>
        <dbReference type="Proteomes" id="UP001231189"/>
    </source>
</evidence>
<gene>
    <name evidence="3" type="ORF">QYE76_052874</name>
</gene>
<name>A0AAD8SVJ8_LOLMU</name>
<accession>A0AAD8SVJ8</accession>
<dbReference type="InterPro" id="IPR053134">
    <property type="entry name" value="RNA-dir_DNA_polymerase"/>
</dbReference>
<dbReference type="InterPro" id="IPR000477">
    <property type="entry name" value="RT_dom"/>
</dbReference>
<dbReference type="AlphaFoldDB" id="A0AAD8SVJ8"/>
<proteinExistence type="predicted"/>
<feature type="compositionally biased region" description="Low complexity" evidence="1">
    <location>
        <begin position="1"/>
        <end position="11"/>
    </location>
</feature>
<dbReference type="PANTHER" id="PTHR24559">
    <property type="entry name" value="TRANSPOSON TY3-I GAG-POL POLYPROTEIN"/>
    <property type="match status" value="1"/>
</dbReference>
<protein>
    <recommendedName>
        <fullName evidence="2">Reverse transcriptase domain-containing protein</fullName>
    </recommendedName>
</protein>
<evidence type="ECO:0000256" key="1">
    <source>
        <dbReference type="SAM" id="MobiDB-lite"/>
    </source>
</evidence>
<dbReference type="Gene3D" id="3.30.70.270">
    <property type="match status" value="1"/>
</dbReference>
<comment type="caution">
    <text evidence="3">The sequence shown here is derived from an EMBL/GenBank/DDBJ whole genome shotgun (WGS) entry which is preliminary data.</text>
</comment>
<feature type="region of interest" description="Disordered" evidence="1">
    <location>
        <begin position="132"/>
        <end position="180"/>
    </location>
</feature>
<dbReference type="InterPro" id="IPR043502">
    <property type="entry name" value="DNA/RNA_pol_sf"/>
</dbReference>
<dbReference type="Pfam" id="PF00078">
    <property type="entry name" value="RVT_1"/>
    <property type="match status" value="1"/>
</dbReference>
<evidence type="ECO:0000259" key="2">
    <source>
        <dbReference type="Pfam" id="PF00078"/>
    </source>
</evidence>
<dbReference type="CDD" id="cd01647">
    <property type="entry name" value="RT_LTR"/>
    <property type="match status" value="1"/>
</dbReference>
<dbReference type="InterPro" id="IPR043128">
    <property type="entry name" value="Rev_trsase/Diguanyl_cyclase"/>
</dbReference>
<keyword evidence="4" id="KW-1185">Reference proteome</keyword>
<dbReference type="Gene3D" id="3.10.10.10">
    <property type="entry name" value="HIV Type 1 Reverse Transcriptase, subunit A, domain 1"/>
    <property type="match status" value="1"/>
</dbReference>
<feature type="compositionally biased region" description="Acidic residues" evidence="1">
    <location>
        <begin position="136"/>
        <end position="173"/>
    </location>
</feature>
<feature type="region of interest" description="Disordered" evidence="1">
    <location>
        <begin position="1"/>
        <end position="39"/>
    </location>
</feature>
<evidence type="ECO:0000313" key="3">
    <source>
        <dbReference type="EMBL" id="KAK1664715.1"/>
    </source>
</evidence>
<dbReference type="PANTHER" id="PTHR24559:SF442">
    <property type="entry name" value="RNA-DIRECTED DNA POLYMERASE HOMOLOG"/>
    <property type="match status" value="1"/>
</dbReference>
<feature type="domain" description="Reverse transcriptase" evidence="2">
    <location>
        <begin position="50"/>
        <end position="133"/>
    </location>
</feature>
<organism evidence="3 4">
    <name type="scientific">Lolium multiflorum</name>
    <name type="common">Italian ryegrass</name>
    <name type="synonym">Lolium perenne subsp. multiflorum</name>
    <dbReference type="NCBI Taxonomy" id="4521"/>
    <lineage>
        <taxon>Eukaryota</taxon>
        <taxon>Viridiplantae</taxon>
        <taxon>Streptophyta</taxon>
        <taxon>Embryophyta</taxon>
        <taxon>Tracheophyta</taxon>
        <taxon>Spermatophyta</taxon>
        <taxon>Magnoliopsida</taxon>
        <taxon>Liliopsida</taxon>
        <taxon>Poales</taxon>
        <taxon>Poaceae</taxon>
        <taxon>BOP clade</taxon>
        <taxon>Pooideae</taxon>
        <taxon>Poodae</taxon>
        <taxon>Poeae</taxon>
        <taxon>Poeae Chloroplast Group 2 (Poeae type)</taxon>
        <taxon>Loliodinae</taxon>
        <taxon>Loliinae</taxon>
        <taxon>Lolium</taxon>
    </lineage>
</organism>
<dbReference type="Proteomes" id="UP001231189">
    <property type="component" value="Unassembled WGS sequence"/>
</dbReference>
<sequence length="305" mass="34304">MENYSSSWGSSVDEDGGGDGTVSMEKPSGAPSRRRAGTDSCPPDLGFAIAVALELFSGYHQIRMAIGDEWKTAFKTKLGLYEWLVMPFGLSNAPSTFMRLMNHILRPLIGKSVVVYFDDILIYSKTLEDHVQHEPVEEEIDEPESSLDEKEEEIDEPESSLDEKEEESDEQKEEEWISYPCQPSNESNKRCLLLLCGTRALPFLLADLGGEGEKQKEGVVFLPGIDSAERKLRHVLDEDKLAPDAAEGSRAPHYRPRVRAYPFASRFTLECSSPSPVHLGQYRRRADEPDLASPYKYARSFPRKP</sequence>
<dbReference type="SUPFAM" id="SSF56672">
    <property type="entry name" value="DNA/RNA polymerases"/>
    <property type="match status" value="1"/>
</dbReference>
<dbReference type="EMBL" id="JAUUTY010000003">
    <property type="protein sequence ID" value="KAK1664715.1"/>
    <property type="molecule type" value="Genomic_DNA"/>
</dbReference>
<reference evidence="3" key="1">
    <citation type="submission" date="2023-07" db="EMBL/GenBank/DDBJ databases">
        <title>A chromosome-level genome assembly of Lolium multiflorum.</title>
        <authorList>
            <person name="Chen Y."/>
            <person name="Copetti D."/>
            <person name="Kolliker R."/>
            <person name="Studer B."/>
        </authorList>
    </citation>
    <scope>NUCLEOTIDE SEQUENCE</scope>
    <source>
        <strain evidence="3">02402/16</strain>
        <tissue evidence="3">Leaf</tissue>
    </source>
</reference>